<feature type="domain" description="Outer membrane protein beta-barrel" evidence="2">
    <location>
        <begin position="45"/>
        <end position="228"/>
    </location>
</feature>
<reference evidence="3 4" key="1">
    <citation type="submission" date="2015-01" db="EMBL/GenBank/DDBJ databases">
        <authorList>
            <person name="MANFREDI Pablo"/>
        </authorList>
    </citation>
    <scope>NUCLEOTIDE SEQUENCE [LARGE SCALE GENOMIC DNA]</scope>
    <source>
        <strain evidence="3 4">CcD38</strain>
    </source>
</reference>
<feature type="signal peptide" evidence="1">
    <location>
        <begin position="1"/>
        <end position="27"/>
    </location>
</feature>
<name>A0A0B7HWK2_9FLAO</name>
<proteinExistence type="predicted"/>
<dbReference type="InterPro" id="IPR025665">
    <property type="entry name" value="Beta-barrel_OMP_2"/>
</dbReference>
<protein>
    <recommendedName>
        <fullName evidence="2">Outer membrane protein beta-barrel domain-containing protein</fullName>
    </recommendedName>
</protein>
<dbReference type="EMBL" id="CDOI01000141">
    <property type="protein sequence ID" value="CEN45912.1"/>
    <property type="molecule type" value="Genomic_DNA"/>
</dbReference>
<accession>A0A0B7HWK2</accession>
<evidence type="ECO:0000313" key="3">
    <source>
        <dbReference type="EMBL" id="CEN45912.1"/>
    </source>
</evidence>
<feature type="chain" id="PRO_5009757871" description="Outer membrane protein beta-barrel domain-containing protein" evidence="1">
    <location>
        <begin position="28"/>
        <end position="253"/>
    </location>
</feature>
<keyword evidence="4" id="KW-1185">Reference proteome</keyword>
<dbReference type="Proteomes" id="UP000045051">
    <property type="component" value="Unassembled WGS sequence"/>
</dbReference>
<keyword evidence="1" id="KW-0732">Signal</keyword>
<sequence>MINVYRMIKSKIYTFVLFCLLPLCSYAQEDEDDGMIQSPSKVDKKNRDYGVKYLEDQFYLGLTYNILSSKASRVVQHGLSHGIHTGIMRDIPLNERRNVGIAVGMGYAYDLVYSNIVVFSENGVRTYQIPDGIKSLNLNKNNFSLHTLEIPLEFRWRTSTAEDHKFWRIYTGMKFGYVLKSKSFYEHNELSTSFSNLELKGKFHTKLYVALGYNAVNFYVQYSLTPLFKNVNTIEGTSLKANILQLGVMFYIL</sequence>
<evidence type="ECO:0000313" key="4">
    <source>
        <dbReference type="Proteomes" id="UP000045051"/>
    </source>
</evidence>
<dbReference type="AlphaFoldDB" id="A0A0B7HWK2"/>
<dbReference type="Pfam" id="PF13568">
    <property type="entry name" value="OMP_b-brl_2"/>
    <property type="match status" value="1"/>
</dbReference>
<organism evidence="3 4">
    <name type="scientific">Capnocytophaga canis</name>
    <dbReference type="NCBI Taxonomy" id="1848903"/>
    <lineage>
        <taxon>Bacteria</taxon>
        <taxon>Pseudomonadati</taxon>
        <taxon>Bacteroidota</taxon>
        <taxon>Flavobacteriia</taxon>
        <taxon>Flavobacteriales</taxon>
        <taxon>Flavobacteriaceae</taxon>
        <taxon>Capnocytophaga</taxon>
    </lineage>
</organism>
<evidence type="ECO:0000256" key="1">
    <source>
        <dbReference type="SAM" id="SignalP"/>
    </source>
</evidence>
<gene>
    <name evidence="3" type="ORF">CCAND38_300007</name>
</gene>
<evidence type="ECO:0000259" key="2">
    <source>
        <dbReference type="Pfam" id="PF13568"/>
    </source>
</evidence>